<gene>
    <name evidence="2" type="ORF">GGR46_004894</name>
</gene>
<dbReference type="Proteomes" id="UP000557392">
    <property type="component" value="Unassembled WGS sequence"/>
</dbReference>
<evidence type="ECO:0000256" key="1">
    <source>
        <dbReference type="SAM" id="MobiDB-lite"/>
    </source>
</evidence>
<dbReference type="EMBL" id="JACIEH010000005">
    <property type="protein sequence ID" value="MBB4101304.1"/>
    <property type="molecule type" value="Genomic_DNA"/>
</dbReference>
<proteinExistence type="predicted"/>
<protein>
    <submittedName>
        <fullName evidence="2">Uncharacterized protein</fullName>
    </submittedName>
</protein>
<evidence type="ECO:0000313" key="2">
    <source>
        <dbReference type="EMBL" id="MBB4101304.1"/>
    </source>
</evidence>
<comment type="caution">
    <text evidence="2">The sequence shown here is derived from an EMBL/GenBank/DDBJ whole genome shotgun (WGS) entry which is preliminary data.</text>
</comment>
<name>A0A7W6P034_9SPHN</name>
<dbReference type="RefSeq" id="WP_269574012.1">
    <property type="nucleotide sequence ID" value="NZ_JACIEH010000005.1"/>
</dbReference>
<feature type="region of interest" description="Disordered" evidence="1">
    <location>
        <begin position="1"/>
        <end position="25"/>
    </location>
</feature>
<reference evidence="2 3" key="1">
    <citation type="submission" date="2020-08" db="EMBL/GenBank/DDBJ databases">
        <title>Genomic Encyclopedia of Type Strains, Phase IV (KMG-IV): sequencing the most valuable type-strain genomes for metagenomic binning, comparative biology and taxonomic classification.</title>
        <authorList>
            <person name="Goeker M."/>
        </authorList>
    </citation>
    <scope>NUCLEOTIDE SEQUENCE [LARGE SCALE GENOMIC DNA]</scope>
    <source>
        <strain evidence="2 3">DSM 101806</strain>
    </source>
</reference>
<dbReference type="AlphaFoldDB" id="A0A7W6P034"/>
<sequence length="42" mass="4508">MAKGQRRSNKEARKPKKVAAPKLVPVSAALKGTPLVQPLKKS</sequence>
<feature type="compositionally biased region" description="Basic residues" evidence="1">
    <location>
        <begin position="1"/>
        <end position="19"/>
    </location>
</feature>
<keyword evidence="3" id="KW-1185">Reference proteome</keyword>
<evidence type="ECO:0000313" key="3">
    <source>
        <dbReference type="Proteomes" id="UP000557392"/>
    </source>
</evidence>
<organism evidence="2 3">
    <name type="scientific">Sphingomonas kyeonggiensis</name>
    <dbReference type="NCBI Taxonomy" id="1268553"/>
    <lineage>
        <taxon>Bacteria</taxon>
        <taxon>Pseudomonadati</taxon>
        <taxon>Pseudomonadota</taxon>
        <taxon>Alphaproteobacteria</taxon>
        <taxon>Sphingomonadales</taxon>
        <taxon>Sphingomonadaceae</taxon>
        <taxon>Sphingomonas</taxon>
    </lineage>
</organism>
<accession>A0A7W6P034</accession>